<evidence type="ECO:0000256" key="3">
    <source>
        <dbReference type="ARBA" id="ARBA00022801"/>
    </source>
</evidence>
<comment type="similarity">
    <text evidence="1 6 7">Belongs to the peptidase S8 family.</text>
</comment>
<dbReference type="RefSeq" id="WP_022015130.1">
    <property type="nucleotide sequence ID" value="NZ_DBGBRS010000149.1"/>
</dbReference>
<evidence type="ECO:0000256" key="4">
    <source>
        <dbReference type="ARBA" id="ARBA00022825"/>
    </source>
</evidence>
<feature type="domain" description="Peptidase S8/S53" evidence="8">
    <location>
        <begin position="20"/>
        <end position="287"/>
    </location>
</feature>
<accession>A0AAW3JT66</accession>
<dbReference type="GO" id="GO:0004252">
    <property type="term" value="F:serine-type endopeptidase activity"/>
    <property type="evidence" value="ECO:0007669"/>
    <property type="project" value="UniProtKB-UniRule"/>
</dbReference>
<evidence type="ECO:0000256" key="5">
    <source>
        <dbReference type="PIRSR" id="PIRSR615500-1"/>
    </source>
</evidence>
<dbReference type="SUPFAM" id="SSF52743">
    <property type="entry name" value="Subtilisin-like"/>
    <property type="match status" value="1"/>
</dbReference>
<comment type="caution">
    <text evidence="9">The sequence shown here is derived from an EMBL/GenBank/DDBJ whole genome shotgun (WGS) entry which is preliminary data.</text>
</comment>
<gene>
    <name evidence="9" type="ORF">APZ18_01950</name>
</gene>
<evidence type="ECO:0000259" key="8">
    <source>
        <dbReference type="Pfam" id="PF00082"/>
    </source>
</evidence>
<dbReference type="PROSITE" id="PS00136">
    <property type="entry name" value="SUBTILASE_ASP"/>
    <property type="match status" value="1"/>
</dbReference>
<dbReference type="PROSITE" id="PS51892">
    <property type="entry name" value="SUBTILASE"/>
    <property type="match status" value="1"/>
</dbReference>
<evidence type="ECO:0000256" key="6">
    <source>
        <dbReference type="PROSITE-ProRule" id="PRU01240"/>
    </source>
</evidence>
<dbReference type="Gene3D" id="3.40.50.200">
    <property type="entry name" value="Peptidase S8/S53 domain"/>
    <property type="match status" value="1"/>
</dbReference>
<dbReference type="PRINTS" id="PR00723">
    <property type="entry name" value="SUBTILISIN"/>
</dbReference>
<dbReference type="PANTHER" id="PTHR43806">
    <property type="entry name" value="PEPTIDASE S8"/>
    <property type="match status" value="1"/>
</dbReference>
<keyword evidence="2 6" id="KW-0645">Protease</keyword>
<dbReference type="InterPro" id="IPR023827">
    <property type="entry name" value="Peptidase_S8_Asp-AS"/>
</dbReference>
<sequence>MNRVASVIKLDYARKQGLTGKNVGIAVMDTGISPHPDIVYNDGPFVSFFDTINHQNRLYDDNGHGTHVAGIIAGNGMMSNKLYEGIAPDCKLHIIKILDKNGEGNIKNVMSGINWLLKNKDKYNIRIVNISVGSVSIKKFDENSPLVRSINTLWEAGLIVVTAAGNNGPADYTIGAPGNSRKIITVGTSDTVFGRFSHDFSGRGPTSNCIKKPDIVAPGLNIISCNNKTTPALYIPRSGTSMSTPIVSGCIALLLEKFPYMTNKDVKLHLKRNGINLKLPHTKQGWGLIRCDTLLR</sequence>
<evidence type="ECO:0000313" key="9">
    <source>
        <dbReference type="EMBL" id="KQC85981.1"/>
    </source>
</evidence>
<evidence type="ECO:0000256" key="1">
    <source>
        <dbReference type="ARBA" id="ARBA00011073"/>
    </source>
</evidence>
<dbReference type="EMBL" id="LLKB01000001">
    <property type="protein sequence ID" value="KQC85981.1"/>
    <property type="molecule type" value="Genomic_DNA"/>
</dbReference>
<dbReference type="InterPro" id="IPR050131">
    <property type="entry name" value="Peptidase_S8_subtilisin-like"/>
</dbReference>
<dbReference type="AlphaFoldDB" id="A0AAW3JT66"/>
<dbReference type="Pfam" id="PF00082">
    <property type="entry name" value="Peptidase_S8"/>
    <property type="match status" value="1"/>
</dbReference>
<dbReference type="PROSITE" id="PS00137">
    <property type="entry name" value="SUBTILASE_HIS"/>
    <property type="match status" value="1"/>
</dbReference>
<dbReference type="InterPro" id="IPR023828">
    <property type="entry name" value="Peptidase_S8_Ser-AS"/>
</dbReference>
<dbReference type="InterPro" id="IPR022398">
    <property type="entry name" value="Peptidase_S8_His-AS"/>
</dbReference>
<feature type="active site" description="Charge relay system" evidence="5 6">
    <location>
        <position position="241"/>
    </location>
</feature>
<organism evidence="9 10">
    <name type="scientific">Butyribacter intestini</name>
    <dbReference type="NCBI Taxonomy" id="1703332"/>
    <lineage>
        <taxon>Bacteria</taxon>
        <taxon>Bacillati</taxon>
        <taxon>Bacillota</taxon>
        <taxon>Clostridia</taxon>
        <taxon>Lachnospirales</taxon>
        <taxon>Lachnospiraceae</taxon>
        <taxon>Butyribacter</taxon>
    </lineage>
</organism>
<keyword evidence="10" id="KW-1185">Reference proteome</keyword>
<evidence type="ECO:0000256" key="2">
    <source>
        <dbReference type="ARBA" id="ARBA00022670"/>
    </source>
</evidence>
<dbReference type="PROSITE" id="PS00138">
    <property type="entry name" value="SUBTILASE_SER"/>
    <property type="match status" value="1"/>
</dbReference>
<evidence type="ECO:0000256" key="7">
    <source>
        <dbReference type="RuleBase" id="RU003355"/>
    </source>
</evidence>
<feature type="active site" description="Charge relay system" evidence="5 6">
    <location>
        <position position="64"/>
    </location>
</feature>
<dbReference type="CDD" id="cd07487">
    <property type="entry name" value="Peptidases_S8_1"/>
    <property type="match status" value="1"/>
</dbReference>
<dbReference type="InterPro" id="IPR036852">
    <property type="entry name" value="Peptidase_S8/S53_dom_sf"/>
</dbReference>
<dbReference type="PANTHER" id="PTHR43806:SF65">
    <property type="entry name" value="SERINE PROTEASE APRX"/>
    <property type="match status" value="1"/>
</dbReference>
<reference evidence="9 10" key="1">
    <citation type="submission" date="2015-10" db="EMBL/GenBank/DDBJ databases">
        <title>Butyribacter intestini gen. nov., sp. nov., a butyric acid-producing bacterium of the family Lachnospiraceae isolated from the human faeces.</title>
        <authorList>
            <person name="Zou Y."/>
            <person name="Xue W."/>
            <person name="Luo G."/>
            <person name="Lv M."/>
        </authorList>
    </citation>
    <scope>NUCLEOTIDE SEQUENCE [LARGE SCALE GENOMIC DNA]</scope>
    <source>
        <strain evidence="9 10">TF01-11</strain>
    </source>
</reference>
<dbReference type="GO" id="GO:0006508">
    <property type="term" value="P:proteolysis"/>
    <property type="evidence" value="ECO:0007669"/>
    <property type="project" value="UniProtKB-KW"/>
</dbReference>
<proteinExistence type="inferred from homology"/>
<dbReference type="Proteomes" id="UP000050833">
    <property type="component" value="Unassembled WGS sequence"/>
</dbReference>
<evidence type="ECO:0000313" key="10">
    <source>
        <dbReference type="Proteomes" id="UP000050833"/>
    </source>
</evidence>
<protein>
    <submittedName>
        <fullName evidence="9">Peptidase S8</fullName>
    </submittedName>
</protein>
<name>A0AAW3JT66_9FIRM</name>
<feature type="active site" description="Charge relay system" evidence="5 6">
    <location>
        <position position="29"/>
    </location>
</feature>
<dbReference type="InterPro" id="IPR000209">
    <property type="entry name" value="Peptidase_S8/S53_dom"/>
</dbReference>
<dbReference type="InterPro" id="IPR015500">
    <property type="entry name" value="Peptidase_S8_subtilisin-rel"/>
</dbReference>
<keyword evidence="3 6" id="KW-0378">Hydrolase</keyword>
<keyword evidence="4 6" id="KW-0720">Serine protease</keyword>